<dbReference type="GO" id="GO:0005886">
    <property type="term" value="C:plasma membrane"/>
    <property type="evidence" value="ECO:0007669"/>
    <property type="project" value="UniProtKB-SubCell"/>
</dbReference>
<keyword evidence="14" id="KW-1185">Reference proteome</keyword>
<comment type="caution">
    <text evidence="13">The sequence shown here is derived from an EMBL/GenBank/DDBJ whole genome shotgun (WGS) entry which is preliminary data.</text>
</comment>
<dbReference type="AlphaFoldDB" id="A0A0W7WDX3"/>
<dbReference type="CDD" id="cd06261">
    <property type="entry name" value="TM_PBP2"/>
    <property type="match status" value="1"/>
</dbReference>
<evidence type="ECO:0000256" key="11">
    <source>
        <dbReference type="RuleBase" id="RU363032"/>
    </source>
</evidence>
<dbReference type="Proteomes" id="UP000054396">
    <property type="component" value="Unassembled WGS sequence"/>
</dbReference>
<comment type="function">
    <text evidence="1">Part of the ABC transporter complex MalEFGK involved in maltose/maltodextrin import. Probably responsible for the translocation of the substrate across the membrane.</text>
</comment>
<dbReference type="STRING" id="1685382.AVJ23_21500"/>
<feature type="transmembrane region" description="Helical" evidence="11">
    <location>
        <begin position="191"/>
        <end position="213"/>
    </location>
</feature>
<keyword evidence="7 11" id="KW-0812">Transmembrane</keyword>
<feature type="transmembrane region" description="Helical" evidence="11">
    <location>
        <begin position="7"/>
        <end position="33"/>
    </location>
</feature>
<evidence type="ECO:0000313" key="13">
    <source>
        <dbReference type="EMBL" id="KUF08679.1"/>
    </source>
</evidence>
<evidence type="ECO:0000256" key="4">
    <source>
        <dbReference type="ARBA" id="ARBA00022448"/>
    </source>
</evidence>
<proteinExistence type="inferred from homology"/>
<evidence type="ECO:0000256" key="5">
    <source>
        <dbReference type="ARBA" id="ARBA00022475"/>
    </source>
</evidence>
<evidence type="ECO:0000256" key="3">
    <source>
        <dbReference type="ARBA" id="ARBA00009047"/>
    </source>
</evidence>
<dbReference type="InterPro" id="IPR050901">
    <property type="entry name" value="BP-dep_ABC_trans_perm"/>
</dbReference>
<feature type="transmembrane region" description="Helical" evidence="11">
    <location>
        <begin position="147"/>
        <end position="170"/>
    </location>
</feature>
<evidence type="ECO:0000313" key="14">
    <source>
        <dbReference type="Proteomes" id="UP000054396"/>
    </source>
</evidence>
<keyword evidence="9 11" id="KW-0472">Membrane</keyword>
<dbReference type="InterPro" id="IPR000515">
    <property type="entry name" value="MetI-like"/>
</dbReference>
<evidence type="ECO:0000256" key="9">
    <source>
        <dbReference type="ARBA" id="ARBA00023136"/>
    </source>
</evidence>
<dbReference type="SUPFAM" id="SSF161098">
    <property type="entry name" value="MetI-like"/>
    <property type="match status" value="1"/>
</dbReference>
<evidence type="ECO:0000256" key="1">
    <source>
        <dbReference type="ARBA" id="ARBA00002264"/>
    </source>
</evidence>
<sequence>MNEQPRTLYWIFLGFVGLVISTYVLFPVFWLFLASFKTQAELAQLPISFWPESPTLDAYKALFSPTHQKGQLLDWPQLIGNSFFIAISSTLIVLVFGTLAGYAFARLNFPGRDLILGGLLISRMFQGAALLLPTYRLMSMIGLQDSLIGLVLLYSAFGLPFATWIIASSLREIPKELEESAMMDGASRLQSMVLVVLPLATPALITASMWHFVGAWSEFAFASILLESNENKTVTIGLASFVELFTLEFQYVGAAATIVALPIMLVFFFGQRYFTRGLLAGAVKG</sequence>
<keyword evidence="4 11" id="KW-0813">Transport</keyword>
<feature type="transmembrane region" description="Helical" evidence="11">
    <location>
        <begin position="83"/>
        <end position="105"/>
    </location>
</feature>
<reference evidence="13 14" key="1">
    <citation type="submission" date="2015-12" db="EMBL/GenBank/DDBJ databases">
        <authorList>
            <person name="Shamseldin A."/>
            <person name="Moawad H."/>
            <person name="Abd El-Rahim W.M."/>
            <person name="Sadowsky M.J."/>
        </authorList>
    </citation>
    <scope>NUCLEOTIDE SEQUENCE [LARGE SCALE GENOMIC DNA]</scope>
    <source>
        <strain evidence="13 14">SJ5A-1</strain>
    </source>
</reference>
<dbReference type="RefSeq" id="WP_058864296.1">
    <property type="nucleotide sequence ID" value="NZ_LPXO01000028.1"/>
</dbReference>
<keyword evidence="6" id="KW-0762">Sugar transport</keyword>
<keyword evidence="8 11" id="KW-1133">Transmembrane helix</keyword>
<evidence type="ECO:0000256" key="8">
    <source>
        <dbReference type="ARBA" id="ARBA00022989"/>
    </source>
</evidence>
<name>A0A0W7WDX3_9RHOB</name>
<keyword evidence="5" id="KW-1003">Cell membrane</keyword>
<organism evidence="13 14">
    <name type="scientific">Pseudoponticoccus marisrubri</name>
    <dbReference type="NCBI Taxonomy" id="1685382"/>
    <lineage>
        <taxon>Bacteria</taxon>
        <taxon>Pseudomonadati</taxon>
        <taxon>Pseudomonadota</taxon>
        <taxon>Alphaproteobacteria</taxon>
        <taxon>Rhodobacterales</taxon>
        <taxon>Roseobacteraceae</taxon>
        <taxon>Pseudoponticoccus</taxon>
    </lineage>
</organism>
<feature type="transmembrane region" description="Helical" evidence="11">
    <location>
        <begin position="249"/>
        <end position="269"/>
    </location>
</feature>
<dbReference type="GO" id="GO:0055085">
    <property type="term" value="P:transmembrane transport"/>
    <property type="evidence" value="ECO:0007669"/>
    <property type="project" value="InterPro"/>
</dbReference>
<evidence type="ECO:0000256" key="10">
    <source>
        <dbReference type="ARBA" id="ARBA00041109"/>
    </source>
</evidence>
<dbReference type="EMBL" id="LPXO01000028">
    <property type="protein sequence ID" value="KUF08679.1"/>
    <property type="molecule type" value="Genomic_DNA"/>
</dbReference>
<evidence type="ECO:0000256" key="6">
    <source>
        <dbReference type="ARBA" id="ARBA00022597"/>
    </source>
</evidence>
<dbReference type="PROSITE" id="PS50928">
    <property type="entry name" value="ABC_TM1"/>
    <property type="match status" value="1"/>
</dbReference>
<feature type="transmembrane region" description="Helical" evidence="11">
    <location>
        <begin position="114"/>
        <end position="135"/>
    </location>
</feature>
<dbReference type="PANTHER" id="PTHR32243">
    <property type="entry name" value="MALTOSE TRANSPORT SYSTEM PERMEASE-RELATED"/>
    <property type="match status" value="1"/>
</dbReference>
<dbReference type="OrthoDB" id="9815445at2"/>
<accession>A0A0W7WDX3</accession>
<protein>
    <recommendedName>
        <fullName evidence="10">Maltose/maltodextrin transport system permease protein MalG</fullName>
    </recommendedName>
</protein>
<evidence type="ECO:0000256" key="7">
    <source>
        <dbReference type="ARBA" id="ARBA00022692"/>
    </source>
</evidence>
<dbReference type="Gene3D" id="1.10.3720.10">
    <property type="entry name" value="MetI-like"/>
    <property type="match status" value="1"/>
</dbReference>
<dbReference type="PANTHER" id="PTHR32243:SF50">
    <property type="entry name" value="MALTOSE_MALTODEXTRIN TRANSPORT SYSTEM PERMEASE PROTEIN MALG"/>
    <property type="match status" value="1"/>
</dbReference>
<comment type="similarity">
    <text evidence="3">Belongs to the binding-protein-dependent transport system permease family. MalFG subfamily.</text>
</comment>
<evidence type="ECO:0000256" key="2">
    <source>
        <dbReference type="ARBA" id="ARBA00004651"/>
    </source>
</evidence>
<gene>
    <name evidence="13" type="ORF">AVJ23_21500</name>
</gene>
<evidence type="ECO:0000259" key="12">
    <source>
        <dbReference type="PROSITE" id="PS50928"/>
    </source>
</evidence>
<dbReference type="InterPro" id="IPR035906">
    <property type="entry name" value="MetI-like_sf"/>
</dbReference>
<comment type="subcellular location">
    <subcellularLocation>
        <location evidence="2 11">Cell membrane</location>
        <topology evidence="2 11">Multi-pass membrane protein</topology>
    </subcellularLocation>
</comment>
<dbReference type="Pfam" id="PF00528">
    <property type="entry name" value="BPD_transp_1"/>
    <property type="match status" value="1"/>
</dbReference>
<feature type="domain" description="ABC transmembrane type-1" evidence="12">
    <location>
        <begin position="79"/>
        <end position="270"/>
    </location>
</feature>